<organism evidence="1 2">
    <name type="scientific">Patagioenas fasciata monilis</name>
    <dbReference type="NCBI Taxonomy" id="372326"/>
    <lineage>
        <taxon>Eukaryota</taxon>
        <taxon>Metazoa</taxon>
        <taxon>Chordata</taxon>
        <taxon>Craniata</taxon>
        <taxon>Vertebrata</taxon>
        <taxon>Euteleostomi</taxon>
        <taxon>Archelosauria</taxon>
        <taxon>Archosauria</taxon>
        <taxon>Dinosauria</taxon>
        <taxon>Saurischia</taxon>
        <taxon>Theropoda</taxon>
        <taxon>Coelurosauria</taxon>
        <taxon>Aves</taxon>
        <taxon>Neognathae</taxon>
        <taxon>Neoaves</taxon>
        <taxon>Columbimorphae</taxon>
        <taxon>Columbiformes</taxon>
        <taxon>Columbidae</taxon>
        <taxon>Patagioenas</taxon>
    </lineage>
</organism>
<accession>A0A1V4JW21</accession>
<dbReference type="EMBL" id="LSYS01005693">
    <property type="protein sequence ID" value="OPJ76398.1"/>
    <property type="molecule type" value="Genomic_DNA"/>
</dbReference>
<keyword evidence="2" id="KW-1185">Reference proteome</keyword>
<comment type="caution">
    <text evidence="1">The sequence shown here is derived from an EMBL/GenBank/DDBJ whole genome shotgun (WGS) entry which is preliminary data.</text>
</comment>
<gene>
    <name evidence="1" type="ORF">AV530_011120</name>
</gene>
<protein>
    <submittedName>
        <fullName evidence="1">Uncharacterized protein</fullName>
    </submittedName>
</protein>
<reference evidence="1 2" key="1">
    <citation type="submission" date="2016-02" db="EMBL/GenBank/DDBJ databases">
        <title>Band-tailed pigeon sequencing and assembly.</title>
        <authorList>
            <person name="Soares A.E."/>
            <person name="Novak B.J."/>
            <person name="Rice E.S."/>
            <person name="O'Connell B."/>
            <person name="Chang D."/>
            <person name="Weber S."/>
            <person name="Shapiro B."/>
        </authorList>
    </citation>
    <scope>NUCLEOTIDE SEQUENCE [LARGE SCALE GENOMIC DNA]</scope>
    <source>
        <strain evidence="1">BTP2013</strain>
        <tissue evidence="1">Blood</tissue>
    </source>
</reference>
<name>A0A1V4JW21_PATFA</name>
<sequence length="70" mass="7730">MCRDPVVVYRAGTTEPGTGDMSWALEDVHKISHWREGTANFNDSGAACRRRCAKRLQHRTGDSEPLSALG</sequence>
<dbReference type="AlphaFoldDB" id="A0A1V4JW21"/>
<evidence type="ECO:0000313" key="2">
    <source>
        <dbReference type="Proteomes" id="UP000190648"/>
    </source>
</evidence>
<proteinExistence type="predicted"/>
<evidence type="ECO:0000313" key="1">
    <source>
        <dbReference type="EMBL" id="OPJ76398.1"/>
    </source>
</evidence>
<dbReference type="Proteomes" id="UP000190648">
    <property type="component" value="Unassembled WGS sequence"/>
</dbReference>